<evidence type="ECO:0000256" key="1">
    <source>
        <dbReference type="SAM" id="MobiDB-lite"/>
    </source>
</evidence>
<evidence type="ECO:0000313" key="3">
    <source>
        <dbReference type="EMBL" id="MXP21294.1"/>
    </source>
</evidence>
<evidence type="ECO:0000256" key="2">
    <source>
        <dbReference type="SAM" id="Phobius"/>
    </source>
</evidence>
<organism evidence="3 4">
    <name type="scientific">Gordonia mangrovi</name>
    <dbReference type="NCBI Taxonomy" id="2665643"/>
    <lineage>
        <taxon>Bacteria</taxon>
        <taxon>Bacillati</taxon>
        <taxon>Actinomycetota</taxon>
        <taxon>Actinomycetes</taxon>
        <taxon>Mycobacteriales</taxon>
        <taxon>Gordoniaceae</taxon>
        <taxon>Gordonia</taxon>
    </lineage>
</organism>
<dbReference type="RefSeq" id="WP_160901500.1">
    <property type="nucleotide sequence ID" value="NZ_CP102850.1"/>
</dbReference>
<gene>
    <name evidence="3" type="ORF">GIY30_08000</name>
</gene>
<keyword evidence="4" id="KW-1185">Reference proteome</keyword>
<dbReference type="InterPro" id="IPR047002">
    <property type="entry name" value="Tcp10_C_sf"/>
</dbReference>
<accession>A0A6L7GMY9</accession>
<feature type="region of interest" description="Disordered" evidence="1">
    <location>
        <begin position="1"/>
        <end position="26"/>
    </location>
</feature>
<keyword evidence="2" id="KW-0812">Transmembrane</keyword>
<feature type="transmembrane region" description="Helical" evidence="2">
    <location>
        <begin position="546"/>
        <end position="565"/>
    </location>
</feature>
<proteinExistence type="predicted"/>
<dbReference type="Gene3D" id="2.60.450.20">
    <property type="match status" value="1"/>
</dbReference>
<comment type="caution">
    <text evidence="3">The sequence shown here is derived from an EMBL/GenBank/DDBJ whole genome shotgun (WGS) entry which is preliminary data.</text>
</comment>
<name>A0A6L7GMY9_9ACTN</name>
<protein>
    <submittedName>
        <fullName evidence="3">Uncharacterized protein</fullName>
    </submittedName>
</protein>
<dbReference type="Proteomes" id="UP000475545">
    <property type="component" value="Unassembled WGS sequence"/>
</dbReference>
<sequence>MRGDDKDVGPRAPMSETVEGTGALLPAGGRGSDIPLPLWLLAGAAALAVASPRTRLDGMRFLKPGGSTRGTVGPSRLVLIHDSASPRAYHFEMDVPSGGQTVINADGSATVVDQDGNAVQEVASPWAFDSTGRPQHTWYSTDAEGNLVQHVRPDDDAVYPILADPTETEYWDARLSAPPTGPYTPEQEQQRDTISQYEAEHGDPLTETRSSQAPLDAGDDALGSMLSADAPPNATAEADGVSDEVAQANPLVGGAQQQTDQSDTEALGDLVAPWQAEPDNAPRGITTDGDQSTAGAEPAPGQSLGYDDWVRNNYLGEDVGVINQRTSSDGSLEYYRVETAPDGTETEITASSARVTENGDLLYVFSDGSVLNPDVNEGIWSLTKYDDSGVATTQFANGEQLELRPDGSGVRVLADGTRVEFRTGKDPDGKPALVDPASGAVLDLPSVLGVLATSTIAAHGSFIEALATPGAVKGWQVPRTLGAGAVRWGGRAFGPAGAILGAEMDTGTGTPRTQAYVQNGAAWGAGAGVGFAATMAGVAFAPAAAAGLIVGAIVYGVVKGAYWLLS</sequence>
<feature type="region of interest" description="Disordered" evidence="1">
    <location>
        <begin position="275"/>
        <end position="307"/>
    </location>
</feature>
<reference evidence="3 4" key="1">
    <citation type="submission" date="2019-11" db="EMBL/GenBank/DDBJ databases">
        <title>Gordonia sp. nov., a novel actinobacterium isolated from mangrove soil in Hainan.</title>
        <authorList>
            <person name="Huang X."/>
            <person name="Xie Y."/>
            <person name="Chu X."/>
            <person name="Xiao K."/>
        </authorList>
    </citation>
    <scope>NUCLEOTIDE SEQUENCE [LARGE SCALE GENOMIC DNA]</scope>
    <source>
        <strain evidence="3 4">HNM0687</strain>
    </source>
</reference>
<keyword evidence="2" id="KW-0472">Membrane</keyword>
<dbReference type="AlphaFoldDB" id="A0A6L7GMY9"/>
<evidence type="ECO:0000313" key="4">
    <source>
        <dbReference type="Proteomes" id="UP000475545"/>
    </source>
</evidence>
<feature type="region of interest" description="Disordered" evidence="1">
    <location>
        <begin position="173"/>
        <end position="240"/>
    </location>
</feature>
<dbReference type="EMBL" id="WMBR01000002">
    <property type="protein sequence ID" value="MXP21294.1"/>
    <property type="molecule type" value="Genomic_DNA"/>
</dbReference>
<keyword evidence="2" id="KW-1133">Transmembrane helix</keyword>